<dbReference type="EMBL" id="SOKU01000014">
    <property type="protein sequence ID" value="TES87081.1"/>
    <property type="molecule type" value="Genomic_DNA"/>
</dbReference>
<dbReference type="InterPro" id="IPR043129">
    <property type="entry name" value="ATPase_NBD"/>
</dbReference>
<dbReference type="InterPro" id="IPR005883">
    <property type="entry name" value="PilM"/>
</dbReference>
<gene>
    <name evidence="1" type="primary">pilM</name>
    <name evidence="1" type="ORF">E3J95_00370</name>
</gene>
<dbReference type="PANTHER" id="PTHR32432:SF3">
    <property type="entry name" value="ETHANOLAMINE UTILIZATION PROTEIN EUTJ"/>
    <property type="match status" value="1"/>
</dbReference>
<dbReference type="Proteomes" id="UP000320781">
    <property type="component" value="Unassembled WGS sequence"/>
</dbReference>
<dbReference type="Gene3D" id="3.30.1490.300">
    <property type="match status" value="1"/>
</dbReference>
<sequence>MARVSVGLEVGAAVVKMVELAHGKKAPRLTKLARVEIPPGLEGDDRKSAIIKIIKSLVADHGMNPRRVISGVGGESVIVRRIMVPTMPDEELTQALRWQAEEYLPYSLDEVYLDFHVLGRGKRTGDETSVMLVGVKKETVDIHLDILKKAGIIPQILDANALALFNIFEFSHPQELEDIAVVEMGHSTTCLLILEGECPFLVRNLNFGGLHITRAIAEKLGVDYSRANQLKEEHGLRIEQPEGGRVSSDTAAEISDQIKKCMRDLINEILHSLDYYSSQKGKKIKKIFISGGSAYLNNVTGFLSGALGLPVERHNPFARIGHNPRRFSPDYLEKEGSFFAVGSGLALREVARI</sequence>
<dbReference type="NCBIfam" id="TIGR01175">
    <property type="entry name" value="pilM"/>
    <property type="match status" value="1"/>
</dbReference>
<accession>A0A523QMN4</accession>
<dbReference type="InterPro" id="IPR050696">
    <property type="entry name" value="FtsA/MreB"/>
</dbReference>
<dbReference type="CDD" id="cd24049">
    <property type="entry name" value="ASKHA_NBD_PilM"/>
    <property type="match status" value="1"/>
</dbReference>
<dbReference type="Gene3D" id="3.30.420.40">
    <property type="match status" value="2"/>
</dbReference>
<dbReference type="Pfam" id="PF11104">
    <property type="entry name" value="PilM_2"/>
    <property type="match status" value="1"/>
</dbReference>
<organism evidence="1 2">
    <name type="scientific">Aerophobetes bacterium</name>
    <dbReference type="NCBI Taxonomy" id="2030807"/>
    <lineage>
        <taxon>Bacteria</taxon>
        <taxon>Candidatus Aerophobota</taxon>
    </lineage>
</organism>
<comment type="caution">
    <text evidence="1">The sequence shown here is derived from an EMBL/GenBank/DDBJ whole genome shotgun (WGS) entry which is preliminary data.</text>
</comment>
<dbReference type="PIRSF" id="PIRSF019169">
    <property type="entry name" value="PilM"/>
    <property type="match status" value="1"/>
</dbReference>
<evidence type="ECO:0000313" key="1">
    <source>
        <dbReference type="EMBL" id="TES87081.1"/>
    </source>
</evidence>
<dbReference type="AlphaFoldDB" id="A0A523QMN4"/>
<evidence type="ECO:0000313" key="2">
    <source>
        <dbReference type="Proteomes" id="UP000320781"/>
    </source>
</evidence>
<protein>
    <submittedName>
        <fullName evidence="1">Type IV pilus assembly protein PilM</fullName>
    </submittedName>
</protein>
<name>A0A523QMN4_UNCAE</name>
<reference evidence="1 2" key="1">
    <citation type="submission" date="2019-03" db="EMBL/GenBank/DDBJ databases">
        <title>Metabolic potential of uncultured bacteria and archaea associated with petroleum seepage in deep-sea sediments.</title>
        <authorList>
            <person name="Dong X."/>
            <person name="Hubert C."/>
        </authorList>
    </citation>
    <scope>NUCLEOTIDE SEQUENCE [LARGE SCALE GENOMIC DNA]</scope>
    <source>
        <strain evidence="1">E44_bin92</strain>
    </source>
</reference>
<dbReference type="PANTHER" id="PTHR32432">
    <property type="entry name" value="CELL DIVISION PROTEIN FTSA-RELATED"/>
    <property type="match status" value="1"/>
</dbReference>
<proteinExistence type="predicted"/>
<dbReference type="SUPFAM" id="SSF53067">
    <property type="entry name" value="Actin-like ATPase domain"/>
    <property type="match status" value="2"/>
</dbReference>